<dbReference type="GO" id="GO:0005507">
    <property type="term" value="F:copper ion binding"/>
    <property type="evidence" value="ECO:0007669"/>
    <property type="project" value="InterPro"/>
</dbReference>
<comment type="function">
    <text evidence="7">Destroys radicals which are normally produced within the cells and which are toxic to biological systems.</text>
</comment>
<name>A0A368G6T0_ANCCA</name>
<comment type="similarity">
    <text evidence="1 7">Belongs to the Cu-Zn superoxide dismutase family.</text>
</comment>
<feature type="chain" id="PRO_5016842754" description="Superoxide dismutase [Cu-Zn]" evidence="8">
    <location>
        <begin position="22"/>
        <end position="234"/>
    </location>
</feature>
<keyword evidence="8" id="KW-0732">Signal</keyword>
<dbReference type="Proteomes" id="UP000252519">
    <property type="component" value="Unassembled WGS sequence"/>
</dbReference>
<evidence type="ECO:0000256" key="3">
    <source>
        <dbReference type="ARBA" id="ARBA00022833"/>
    </source>
</evidence>
<evidence type="ECO:0000256" key="6">
    <source>
        <dbReference type="ARBA" id="ARBA00023008"/>
    </source>
</evidence>
<evidence type="ECO:0000256" key="2">
    <source>
        <dbReference type="ARBA" id="ARBA00022723"/>
    </source>
</evidence>
<proteinExistence type="inferred from homology"/>
<keyword evidence="5 7" id="KW-0560">Oxidoreductase</keyword>
<comment type="cofactor">
    <cofactor evidence="7">
        <name>Zn(2+)</name>
        <dbReference type="ChEBI" id="CHEBI:29105"/>
    </cofactor>
    <text evidence="7">Binds 1 zinc ion per subunit.</text>
</comment>
<keyword evidence="2 7" id="KW-0479">Metal-binding</keyword>
<dbReference type="SUPFAM" id="SSF49329">
    <property type="entry name" value="Cu,Zn superoxide dismutase-like"/>
    <property type="match status" value="1"/>
</dbReference>
<accession>A0A368G6T0</accession>
<evidence type="ECO:0000256" key="8">
    <source>
        <dbReference type="SAM" id="SignalP"/>
    </source>
</evidence>
<dbReference type="Pfam" id="PF00080">
    <property type="entry name" value="Sod_Cu"/>
    <property type="match status" value="1"/>
</dbReference>
<dbReference type="FunFam" id="2.60.40.200:FF:000001">
    <property type="entry name" value="Superoxide dismutase [Cu-Zn]"/>
    <property type="match status" value="1"/>
</dbReference>
<dbReference type="InterPro" id="IPR024134">
    <property type="entry name" value="SOD_Cu/Zn_/chaperone"/>
</dbReference>
<comment type="catalytic activity">
    <reaction evidence="7">
        <text>2 superoxide + 2 H(+) = H2O2 + O2</text>
        <dbReference type="Rhea" id="RHEA:20696"/>
        <dbReference type="ChEBI" id="CHEBI:15378"/>
        <dbReference type="ChEBI" id="CHEBI:15379"/>
        <dbReference type="ChEBI" id="CHEBI:16240"/>
        <dbReference type="ChEBI" id="CHEBI:18421"/>
        <dbReference type="EC" id="1.15.1.1"/>
    </reaction>
</comment>
<protein>
    <recommendedName>
        <fullName evidence="7">Superoxide dismutase [Cu-Zn]</fullName>
        <ecNumber evidence="7">1.15.1.1</ecNumber>
    </recommendedName>
</protein>
<dbReference type="AlphaFoldDB" id="A0A368G6T0"/>
<dbReference type="InterPro" id="IPR018152">
    <property type="entry name" value="SOD_Cu/Zn_BS"/>
</dbReference>
<reference evidence="10 11" key="1">
    <citation type="submission" date="2014-10" db="EMBL/GenBank/DDBJ databases">
        <title>Draft genome of the hookworm Ancylostoma caninum.</title>
        <authorList>
            <person name="Mitreva M."/>
        </authorList>
    </citation>
    <scope>NUCLEOTIDE SEQUENCE [LARGE SCALE GENOMIC DNA]</scope>
    <source>
        <strain evidence="10 11">Baltimore</strain>
    </source>
</reference>
<dbReference type="InterPro" id="IPR001424">
    <property type="entry name" value="SOD_Cu_Zn_dom"/>
</dbReference>
<dbReference type="EMBL" id="JOJR01000403">
    <property type="protein sequence ID" value="RCN38377.1"/>
    <property type="molecule type" value="Genomic_DNA"/>
</dbReference>
<feature type="domain" description="Superoxide dismutase copper/zinc binding" evidence="9">
    <location>
        <begin position="91"/>
        <end position="229"/>
    </location>
</feature>
<keyword evidence="4" id="KW-0049">Antioxidant</keyword>
<comment type="cofactor">
    <cofactor evidence="7">
        <name>Cu cation</name>
        <dbReference type="ChEBI" id="CHEBI:23378"/>
    </cofactor>
    <text evidence="7">Binds 1 copper ion per subunit.</text>
</comment>
<organism evidence="10 11">
    <name type="scientific">Ancylostoma caninum</name>
    <name type="common">Dog hookworm</name>
    <dbReference type="NCBI Taxonomy" id="29170"/>
    <lineage>
        <taxon>Eukaryota</taxon>
        <taxon>Metazoa</taxon>
        <taxon>Ecdysozoa</taxon>
        <taxon>Nematoda</taxon>
        <taxon>Chromadorea</taxon>
        <taxon>Rhabditida</taxon>
        <taxon>Rhabditina</taxon>
        <taxon>Rhabditomorpha</taxon>
        <taxon>Strongyloidea</taxon>
        <taxon>Ancylostomatidae</taxon>
        <taxon>Ancylostomatinae</taxon>
        <taxon>Ancylostoma</taxon>
    </lineage>
</organism>
<keyword evidence="3 7" id="KW-0862">Zinc</keyword>
<evidence type="ECO:0000256" key="7">
    <source>
        <dbReference type="RuleBase" id="RU000393"/>
    </source>
</evidence>
<dbReference type="EC" id="1.15.1.1" evidence="7"/>
<feature type="signal peptide" evidence="8">
    <location>
        <begin position="1"/>
        <end position="21"/>
    </location>
</feature>
<evidence type="ECO:0000313" key="11">
    <source>
        <dbReference type="Proteomes" id="UP000252519"/>
    </source>
</evidence>
<comment type="caution">
    <text evidence="10">The sequence shown here is derived from an EMBL/GenBank/DDBJ whole genome shotgun (WGS) entry which is preliminary data.</text>
</comment>
<dbReference type="STRING" id="29170.A0A368G6T0"/>
<dbReference type="InterPro" id="IPR036423">
    <property type="entry name" value="SOD-like_Cu/Zn_dom_sf"/>
</dbReference>
<dbReference type="PANTHER" id="PTHR10003">
    <property type="entry name" value="SUPEROXIDE DISMUTASE CU-ZN -RELATED"/>
    <property type="match status" value="1"/>
</dbReference>
<keyword evidence="6 7" id="KW-0186">Copper</keyword>
<keyword evidence="11" id="KW-1185">Reference proteome</keyword>
<evidence type="ECO:0000256" key="1">
    <source>
        <dbReference type="ARBA" id="ARBA00010457"/>
    </source>
</evidence>
<evidence type="ECO:0000313" key="10">
    <source>
        <dbReference type="EMBL" id="RCN38377.1"/>
    </source>
</evidence>
<evidence type="ECO:0000256" key="4">
    <source>
        <dbReference type="ARBA" id="ARBA00022862"/>
    </source>
</evidence>
<dbReference type="Gene3D" id="2.60.40.200">
    <property type="entry name" value="Superoxide dismutase, copper/zinc binding domain"/>
    <property type="match status" value="1"/>
</dbReference>
<dbReference type="CDD" id="cd00305">
    <property type="entry name" value="Cu-Zn_Superoxide_Dismutase"/>
    <property type="match status" value="1"/>
</dbReference>
<dbReference type="OrthoDB" id="2015551at2759"/>
<evidence type="ECO:0000256" key="5">
    <source>
        <dbReference type="ARBA" id="ARBA00023002"/>
    </source>
</evidence>
<dbReference type="PROSITE" id="PS00332">
    <property type="entry name" value="SOD_CU_ZN_2"/>
    <property type="match status" value="1"/>
</dbReference>
<evidence type="ECO:0000259" key="9">
    <source>
        <dbReference type="Pfam" id="PF00080"/>
    </source>
</evidence>
<sequence>METSSALAALLFILSIHGGNSYYQRNGFLYGTGWGDWSGWNGYPQTFYVSSRDRLYCWLKDLLQRIAKQIQTEANQGGSNRAVAVIRGENVNGTVWFTQGKESDPCLIQGEIKGLTPGLHGFHVHQYGNLSGGCISAGPHFNPYNKTHGGPMDENRHIGDLGSIEAGADGVARFRIKDHMVKLHGKNSVIGRAVVVHAGTDDLGKGTADKRTESLKTGNAGARLACGVIGIAAP</sequence>
<dbReference type="GO" id="GO:0004784">
    <property type="term" value="F:superoxide dismutase activity"/>
    <property type="evidence" value="ECO:0007669"/>
    <property type="project" value="UniProtKB-EC"/>
</dbReference>
<dbReference type="PRINTS" id="PR00068">
    <property type="entry name" value="CUZNDISMTASE"/>
</dbReference>
<gene>
    <name evidence="10" type="ORF">ANCCAN_15692</name>
</gene>